<evidence type="ECO:0000313" key="3">
    <source>
        <dbReference type="EMBL" id="CRY95164.1"/>
    </source>
</evidence>
<proteinExistence type="predicted"/>
<organism evidence="3">
    <name type="scientific">uncultured prokaryote</name>
    <dbReference type="NCBI Taxonomy" id="198431"/>
    <lineage>
        <taxon>unclassified sequences</taxon>
        <taxon>environmental samples</taxon>
    </lineage>
</organism>
<feature type="region of interest" description="Disordered" evidence="1">
    <location>
        <begin position="47"/>
        <end position="67"/>
    </location>
</feature>
<feature type="transmembrane region" description="Helical" evidence="2">
    <location>
        <begin position="99"/>
        <end position="125"/>
    </location>
</feature>
<keyword evidence="3" id="KW-0614">Plasmid</keyword>
<keyword evidence="2" id="KW-0472">Membrane</keyword>
<sequence length="154" mass="16487">MSAIMKLKQARNPEQIAEELEPLAVSLATLADQAAASIQNLEQASKQQAADWSKAQEEAARTTRQAAATVAEQAKTLQQATASLQEAAQEIEQARRGQFWTLATVALVSAILAGLLATASVLWLVPAPTVQNTLDPKAVAEHLRAPLLDALKRR</sequence>
<evidence type="ECO:0008006" key="4">
    <source>
        <dbReference type="Google" id="ProtNLM"/>
    </source>
</evidence>
<dbReference type="EMBL" id="LN853151">
    <property type="protein sequence ID" value="CRY95164.1"/>
    <property type="molecule type" value="Genomic_DNA"/>
</dbReference>
<geneLocation type="plasmid" evidence="3">
    <name>pRGRH0515</name>
</geneLocation>
<protein>
    <recommendedName>
        <fullName evidence="4">Mobilization protein</fullName>
    </recommendedName>
</protein>
<keyword evidence="2" id="KW-0812">Transmembrane</keyword>
<reference evidence="3" key="1">
    <citation type="submission" date="2015-06" db="EMBL/GenBank/DDBJ databases">
        <authorList>
            <person name="Joergensen T."/>
        </authorList>
    </citation>
    <scope>NUCLEOTIDE SEQUENCE</scope>
    <source>
        <plasmid evidence="3">pRGRH0515</plasmid>
    </source>
</reference>
<dbReference type="AlphaFoldDB" id="A0A0H5Q173"/>
<name>A0A0H5Q173_9ZZZZ</name>
<evidence type="ECO:0000256" key="1">
    <source>
        <dbReference type="SAM" id="MobiDB-lite"/>
    </source>
</evidence>
<evidence type="ECO:0000256" key="2">
    <source>
        <dbReference type="SAM" id="Phobius"/>
    </source>
</evidence>
<reference evidence="3" key="2">
    <citation type="submission" date="2015-07" db="EMBL/GenBank/DDBJ databases">
        <title>Plasmids, circular viruses and viroids from rat gut.</title>
        <authorList>
            <person name="Jorgensen T.J."/>
            <person name="Hansen M.A."/>
            <person name="Xu Z."/>
            <person name="Tabak M.A."/>
            <person name="Sorensen S.J."/>
            <person name="Hansen L.H."/>
        </authorList>
    </citation>
    <scope>NUCLEOTIDE SEQUENCE</scope>
    <source>
        <plasmid evidence="3">pRGRH0515</plasmid>
    </source>
</reference>
<keyword evidence="2" id="KW-1133">Transmembrane helix</keyword>
<accession>A0A0H5Q173</accession>
<dbReference type="Pfam" id="PF17511">
    <property type="entry name" value="Mobilization_B"/>
    <property type="match status" value="1"/>
</dbReference>
<dbReference type="InterPro" id="IPR020369">
    <property type="entry name" value="Mobilisation_protein_B"/>
</dbReference>